<dbReference type="InterPro" id="IPR036397">
    <property type="entry name" value="RNaseH_sf"/>
</dbReference>
<dbReference type="InterPro" id="IPR012337">
    <property type="entry name" value="RNaseH-like_sf"/>
</dbReference>
<proteinExistence type="predicted"/>
<evidence type="ECO:0000259" key="2">
    <source>
        <dbReference type="PROSITE" id="PS50994"/>
    </source>
</evidence>
<dbReference type="PROSITE" id="PS50994">
    <property type="entry name" value="INTEGRASE"/>
    <property type="match status" value="1"/>
</dbReference>
<dbReference type="InterPro" id="IPR001584">
    <property type="entry name" value="Integrase_cat-core"/>
</dbReference>
<dbReference type="GO" id="GO:0015074">
    <property type="term" value="P:DNA integration"/>
    <property type="evidence" value="ECO:0007669"/>
    <property type="project" value="InterPro"/>
</dbReference>
<comment type="caution">
    <text evidence="3">The sequence shown here is derived from an EMBL/GenBank/DDBJ whole genome shotgun (WGS) entry which is preliminary data.</text>
</comment>
<keyword evidence="4" id="KW-1185">Reference proteome</keyword>
<evidence type="ECO:0000313" key="3">
    <source>
        <dbReference type="EMBL" id="GFS06117.1"/>
    </source>
</evidence>
<dbReference type="PANTHER" id="PTHR37984">
    <property type="entry name" value="PROTEIN CBG26694"/>
    <property type="match status" value="1"/>
</dbReference>
<dbReference type="GO" id="GO:0003676">
    <property type="term" value="F:nucleic acid binding"/>
    <property type="evidence" value="ECO:0007669"/>
    <property type="project" value="InterPro"/>
</dbReference>
<feature type="domain" description="Integrase catalytic" evidence="2">
    <location>
        <begin position="7"/>
        <end position="173"/>
    </location>
</feature>
<accession>A0AAV4IAS7</accession>
<evidence type="ECO:0000313" key="4">
    <source>
        <dbReference type="Proteomes" id="UP000762676"/>
    </source>
</evidence>
<sequence>MRFSYKIEYVPGKQLCTADALSRAPLPKFNYEEQTRWEEVSGYVNLIMKSFPATEKRLTEIKGEQDKDKTLSQAKEYCKTGWPAQAKKDDKEFAQFSECCGILHKTSSPLHPESKGEAERAARTIKNLLRKASDPYIALLNYRATPIQQGRNPAELLMGRQLRTKLPVHNDCYKPNWSYLKNLNKMGKQMKHSQKSNYDIRLRAKPLTQLHPGQTVWIKTPKHQEAVITRQVEQPSHISYIIETQWGQMRGNRFQLGRRDETSPSDGSTRCIHTA</sequence>
<evidence type="ECO:0000256" key="1">
    <source>
        <dbReference type="SAM" id="MobiDB-lite"/>
    </source>
</evidence>
<gene>
    <name evidence="3" type="ORF">ElyMa_002956300</name>
</gene>
<dbReference type="EMBL" id="BMAT01006097">
    <property type="protein sequence ID" value="GFS06117.1"/>
    <property type="molecule type" value="Genomic_DNA"/>
</dbReference>
<organism evidence="3 4">
    <name type="scientific">Elysia marginata</name>
    <dbReference type="NCBI Taxonomy" id="1093978"/>
    <lineage>
        <taxon>Eukaryota</taxon>
        <taxon>Metazoa</taxon>
        <taxon>Spiralia</taxon>
        <taxon>Lophotrochozoa</taxon>
        <taxon>Mollusca</taxon>
        <taxon>Gastropoda</taxon>
        <taxon>Heterobranchia</taxon>
        <taxon>Euthyneura</taxon>
        <taxon>Panpulmonata</taxon>
        <taxon>Sacoglossa</taxon>
        <taxon>Placobranchoidea</taxon>
        <taxon>Plakobranchidae</taxon>
        <taxon>Elysia</taxon>
    </lineage>
</organism>
<reference evidence="3 4" key="1">
    <citation type="journal article" date="2021" name="Elife">
        <title>Chloroplast acquisition without the gene transfer in kleptoplastic sea slugs, Plakobranchus ocellatus.</title>
        <authorList>
            <person name="Maeda T."/>
            <person name="Takahashi S."/>
            <person name="Yoshida T."/>
            <person name="Shimamura S."/>
            <person name="Takaki Y."/>
            <person name="Nagai Y."/>
            <person name="Toyoda A."/>
            <person name="Suzuki Y."/>
            <person name="Arimoto A."/>
            <person name="Ishii H."/>
            <person name="Satoh N."/>
            <person name="Nishiyama T."/>
            <person name="Hasebe M."/>
            <person name="Maruyama T."/>
            <person name="Minagawa J."/>
            <person name="Obokata J."/>
            <person name="Shigenobu S."/>
        </authorList>
    </citation>
    <scope>NUCLEOTIDE SEQUENCE [LARGE SCALE GENOMIC DNA]</scope>
</reference>
<feature type="region of interest" description="Disordered" evidence="1">
    <location>
        <begin position="256"/>
        <end position="275"/>
    </location>
</feature>
<dbReference type="SUPFAM" id="SSF53098">
    <property type="entry name" value="Ribonuclease H-like"/>
    <property type="match status" value="1"/>
</dbReference>
<dbReference type="PANTHER" id="PTHR37984:SF9">
    <property type="entry name" value="INTEGRASE CATALYTIC DOMAIN-CONTAINING PROTEIN"/>
    <property type="match status" value="1"/>
</dbReference>
<dbReference type="InterPro" id="IPR050951">
    <property type="entry name" value="Retrovirus_Pol_polyprotein"/>
</dbReference>
<dbReference type="Proteomes" id="UP000762676">
    <property type="component" value="Unassembled WGS sequence"/>
</dbReference>
<name>A0AAV4IAS7_9GAST</name>
<dbReference type="AlphaFoldDB" id="A0AAV4IAS7"/>
<dbReference type="Gene3D" id="3.30.420.10">
    <property type="entry name" value="Ribonuclease H-like superfamily/Ribonuclease H"/>
    <property type="match status" value="1"/>
</dbReference>
<protein>
    <submittedName>
        <fullName evidence="3">Pol polyprotein</fullName>
    </submittedName>
</protein>